<accession>A0AAE0ILS8</accession>
<evidence type="ECO:0000256" key="2">
    <source>
        <dbReference type="SAM" id="Phobius"/>
    </source>
</evidence>
<evidence type="ECO:0000313" key="3">
    <source>
        <dbReference type="EMBL" id="KAK3327270.1"/>
    </source>
</evidence>
<keyword evidence="2" id="KW-0472">Membrane</keyword>
<name>A0AAE0ILS8_9PEZI</name>
<comment type="caution">
    <text evidence="3">The sequence shown here is derived from an EMBL/GenBank/DDBJ whole genome shotgun (WGS) entry which is preliminary data.</text>
</comment>
<protein>
    <submittedName>
        <fullName evidence="3">Uncharacterized protein</fullName>
    </submittedName>
</protein>
<organism evidence="3 4">
    <name type="scientific">Cercophora scortea</name>
    <dbReference type="NCBI Taxonomy" id="314031"/>
    <lineage>
        <taxon>Eukaryota</taxon>
        <taxon>Fungi</taxon>
        <taxon>Dikarya</taxon>
        <taxon>Ascomycota</taxon>
        <taxon>Pezizomycotina</taxon>
        <taxon>Sordariomycetes</taxon>
        <taxon>Sordariomycetidae</taxon>
        <taxon>Sordariales</taxon>
        <taxon>Lasiosphaeriaceae</taxon>
        <taxon>Cercophora</taxon>
    </lineage>
</organism>
<keyword evidence="2" id="KW-1133">Transmembrane helix</keyword>
<feature type="compositionally biased region" description="Polar residues" evidence="1">
    <location>
        <begin position="64"/>
        <end position="73"/>
    </location>
</feature>
<evidence type="ECO:0000313" key="4">
    <source>
        <dbReference type="Proteomes" id="UP001286456"/>
    </source>
</evidence>
<feature type="region of interest" description="Disordered" evidence="1">
    <location>
        <begin position="55"/>
        <end position="75"/>
    </location>
</feature>
<feature type="transmembrane region" description="Helical" evidence="2">
    <location>
        <begin position="187"/>
        <end position="206"/>
    </location>
</feature>
<sequence>MGKGGKQGGQNIKGDRLWPVWACSGDQGQNKLWWTMGETIFGRRAITSSPRCALSQKPRPCMGTKQNARSGDNTQHHHLSKAVGFWYGCPVGRALTDRQDSQGRLRHTSTTARPYFDSAARECEALSPSSLSARVQSTCTTNACAGEGRNNGFLFFFSCQTSLLRHYTTGYTTPGCTSQPLRERLNQTFWCLMLLFPSSLALFGSARGWSRKYRKCIPALAHCAASSPKAIASSSPVISPTPHLIPTSVDHRTSAISSHHSLALAGWQFDGWRRRWIRKGRTVQVGPFSNCLYHALDMAWNRARFGLVLLDFLISFFFSRFLAGASGAGSD</sequence>
<proteinExistence type="predicted"/>
<dbReference type="EMBL" id="JAUEPO010000003">
    <property type="protein sequence ID" value="KAK3327270.1"/>
    <property type="molecule type" value="Genomic_DNA"/>
</dbReference>
<dbReference type="AlphaFoldDB" id="A0AAE0ILS8"/>
<keyword evidence="2" id="KW-0812">Transmembrane</keyword>
<reference evidence="3" key="2">
    <citation type="submission" date="2023-06" db="EMBL/GenBank/DDBJ databases">
        <authorList>
            <consortium name="Lawrence Berkeley National Laboratory"/>
            <person name="Haridas S."/>
            <person name="Hensen N."/>
            <person name="Bonometti L."/>
            <person name="Westerberg I."/>
            <person name="Brannstrom I.O."/>
            <person name="Guillou S."/>
            <person name="Cros-Aarteil S."/>
            <person name="Calhoun S."/>
            <person name="Kuo A."/>
            <person name="Mondo S."/>
            <person name="Pangilinan J."/>
            <person name="Riley R."/>
            <person name="Labutti K."/>
            <person name="Andreopoulos B."/>
            <person name="Lipzen A."/>
            <person name="Chen C."/>
            <person name="Yanf M."/>
            <person name="Daum C."/>
            <person name="Ng V."/>
            <person name="Clum A."/>
            <person name="Steindorff A."/>
            <person name="Ohm R."/>
            <person name="Martin F."/>
            <person name="Silar P."/>
            <person name="Natvig D."/>
            <person name="Lalanne C."/>
            <person name="Gautier V."/>
            <person name="Ament-Velasquez S.L."/>
            <person name="Kruys A."/>
            <person name="Hutchinson M.I."/>
            <person name="Powell A.J."/>
            <person name="Barry K."/>
            <person name="Miller A.N."/>
            <person name="Grigoriev I.V."/>
            <person name="Debuchy R."/>
            <person name="Gladieux P."/>
            <person name="Thoren M.H."/>
            <person name="Johannesson H."/>
        </authorList>
    </citation>
    <scope>NUCLEOTIDE SEQUENCE</scope>
    <source>
        <strain evidence="3">SMH4131-1</strain>
    </source>
</reference>
<feature type="transmembrane region" description="Helical" evidence="2">
    <location>
        <begin position="305"/>
        <end position="323"/>
    </location>
</feature>
<keyword evidence="4" id="KW-1185">Reference proteome</keyword>
<gene>
    <name evidence="3" type="ORF">B0T19DRAFT_157970</name>
</gene>
<dbReference type="Proteomes" id="UP001286456">
    <property type="component" value="Unassembled WGS sequence"/>
</dbReference>
<evidence type="ECO:0000256" key="1">
    <source>
        <dbReference type="SAM" id="MobiDB-lite"/>
    </source>
</evidence>
<reference evidence="3" key="1">
    <citation type="journal article" date="2023" name="Mol. Phylogenet. Evol.">
        <title>Genome-scale phylogeny and comparative genomics of the fungal order Sordariales.</title>
        <authorList>
            <person name="Hensen N."/>
            <person name="Bonometti L."/>
            <person name="Westerberg I."/>
            <person name="Brannstrom I.O."/>
            <person name="Guillou S."/>
            <person name="Cros-Aarteil S."/>
            <person name="Calhoun S."/>
            <person name="Haridas S."/>
            <person name="Kuo A."/>
            <person name="Mondo S."/>
            <person name="Pangilinan J."/>
            <person name="Riley R."/>
            <person name="LaButti K."/>
            <person name="Andreopoulos B."/>
            <person name="Lipzen A."/>
            <person name="Chen C."/>
            <person name="Yan M."/>
            <person name="Daum C."/>
            <person name="Ng V."/>
            <person name="Clum A."/>
            <person name="Steindorff A."/>
            <person name="Ohm R.A."/>
            <person name="Martin F."/>
            <person name="Silar P."/>
            <person name="Natvig D.O."/>
            <person name="Lalanne C."/>
            <person name="Gautier V."/>
            <person name="Ament-Velasquez S.L."/>
            <person name="Kruys A."/>
            <person name="Hutchinson M.I."/>
            <person name="Powell A.J."/>
            <person name="Barry K."/>
            <person name="Miller A.N."/>
            <person name="Grigoriev I.V."/>
            <person name="Debuchy R."/>
            <person name="Gladieux P."/>
            <person name="Hiltunen Thoren M."/>
            <person name="Johannesson H."/>
        </authorList>
    </citation>
    <scope>NUCLEOTIDE SEQUENCE</scope>
    <source>
        <strain evidence="3">SMH4131-1</strain>
    </source>
</reference>